<dbReference type="PRINTS" id="PR00455">
    <property type="entry name" value="HTHTETR"/>
</dbReference>
<dbReference type="RefSeq" id="WP_147685210.1">
    <property type="nucleotide sequence ID" value="NZ_VDUX01000003.1"/>
</dbReference>
<dbReference type="OrthoDB" id="3382616at2"/>
<evidence type="ECO:0000259" key="5">
    <source>
        <dbReference type="PROSITE" id="PS50977"/>
    </source>
</evidence>
<comment type="caution">
    <text evidence="6">The sequence shown here is derived from an EMBL/GenBank/DDBJ whole genome shotgun (WGS) entry which is preliminary data.</text>
</comment>
<dbReference type="EMBL" id="VDUX01000003">
    <property type="protein sequence ID" value="TXL61165.1"/>
    <property type="molecule type" value="Genomic_DNA"/>
</dbReference>
<evidence type="ECO:0000256" key="1">
    <source>
        <dbReference type="ARBA" id="ARBA00023015"/>
    </source>
</evidence>
<evidence type="ECO:0000256" key="3">
    <source>
        <dbReference type="ARBA" id="ARBA00023163"/>
    </source>
</evidence>
<dbReference type="Gene3D" id="1.10.357.10">
    <property type="entry name" value="Tetracycline Repressor, domain 2"/>
    <property type="match status" value="1"/>
</dbReference>
<protein>
    <submittedName>
        <fullName evidence="6">TetR/AcrR family transcriptional regulator</fullName>
    </submittedName>
</protein>
<keyword evidence="2 4" id="KW-0238">DNA-binding</keyword>
<reference evidence="6 7" key="1">
    <citation type="submission" date="2019-06" db="EMBL/GenBank/DDBJ databases">
        <title>Aeromicrobium sp. nov., isolated from a maize field.</title>
        <authorList>
            <person name="Lin S.-Y."/>
            <person name="Tsai C.-F."/>
            <person name="Young C.-C."/>
        </authorList>
    </citation>
    <scope>NUCLEOTIDE SEQUENCE [LARGE SCALE GENOMIC DNA]</scope>
    <source>
        <strain evidence="6 7">CC-CFT486</strain>
    </source>
</reference>
<dbReference type="InterPro" id="IPR001647">
    <property type="entry name" value="HTH_TetR"/>
</dbReference>
<feature type="domain" description="HTH tetR-type" evidence="5">
    <location>
        <begin position="12"/>
        <end position="71"/>
    </location>
</feature>
<evidence type="ECO:0000256" key="2">
    <source>
        <dbReference type="ARBA" id="ARBA00023125"/>
    </source>
</evidence>
<accession>A0A5C8NJY0</accession>
<dbReference type="PANTHER" id="PTHR30055">
    <property type="entry name" value="HTH-TYPE TRANSCRIPTIONAL REGULATOR RUTR"/>
    <property type="match status" value="1"/>
</dbReference>
<dbReference type="GO" id="GO:0003700">
    <property type="term" value="F:DNA-binding transcription factor activity"/>
    <property type="evidence" value="ECO:0007669"/>
    <property type="project" value="TreeGrafter"/>
</dbReference>
<name>A0A5C8NJY0_9ACTN</name>
<sequence>MSSPDGLRSDARRNRHQVLDAARRVVLQHGPTVALDEIAKEAGVGIGTLYRRFGDRDGLFKALVLDALAQAQEAAEKADADHEVGFDAIEAYALAALDLRTSALIPMLMDRLDLHDAELGPQRETGAAVLQGLIDRAHEDGSLPRTVTFADLGTLLVRLSRPLPGAVPAEADADLARRQLRLALLGMRHADESTLDRVGMSREELSSD</sequence>
<evidence type="ECO:0000313" key="6">
    <source>
        <dbReference type="EMBL" id="TXL61165.1"/>
    </source>
</evidence>
<keyword evidence="3" id="KW-0804">Transcription</keyword>
<dbReference type="Proteomes" id="UP000321571">
    <property type="component" value="Unassembled WGS sequence"/>
</dbReference>
<keyword evidence="7" id="KW-1185">Reference proteome</keyword>
<keyword evidence="1" id="KW-0805">Transcription regulation</keyword>
<evidence type="ECO:0000256" key="4">
    <source>
        <dbReference type="PROSITE-ProRule" id="PRU00335"/>
    </source>
</evidence>
<dbReference type="SUPFAM" id="SSF48498">
    <property type="entry name" value="Tetracyclin repressor-like, C-terminal domain"/>
    <property type="match status" value="1"/>
</dbReference>
<dbReference type="InterPro" id="IPR009057">
    <property type="entry name" value="Homeodomain-like_sf"/>
</dbReference>
<dbReference type="InterPro" id="IPR036271">
    <property type="entry name" value="Tet_transcr_reg_TetR-rel_C_sf"/>
</dbReference>
<dbReference type="Pfam" id="PF00440">
    <property type="entry name" value="TetR_N"/>
    <property type="match status" value="1"/>
</dbReference>
<feature type="DNA-binding region" description="H-T-H motif" evidence="4">
    <location>
        <begin position="34"/>
        <end position="53"/>
    </location>
</feature>
<dbReference type="PANTHER" id="PTHR30055:SF234">
    <property type="entry name" value="HTH-TYPE TRANSCRIPTIONAL REGULATOR BETI"/>
    <property type="match status" value="1"/>
</dbReference>
<dbReference type="AlphaFoldDB" id="A0A5C8NJY0"/>
<dbReference type="SUPFAM" id="SSF46689">
    <property type="entry name" value="Homeodomain-like"/>
    <property type="match status" value="1"/>
</dbReference>
<gene>
    <name evidence="6" type="ORF">FHP06_06930</name>
</gene>
<dbReference type="PROSITE" id="PS50977">
    <property type="entry name" value="HTH_TETR_2"/>
    <property type="match status" value="1"/>
</dbReference>
<proteinExistence type="predicted"/>
<organism evidence="6 7">
    <name type="scientific">Aeromicrobium terrae</name>
    <dbReference type="NCBI Taxonomy" id="2498846"/>
    <lineage>
        <taxon>Bacteria</taxon>
        <taxon>Bacillati</taxon>
        <taxon>Actinomycetota</taxon>
        <taxon>Actinomycetes</taxon>
        <taxon>Propionibacteriales</taxon>
        <taxon>Nocardioidaceae</taxon>
        <taxon>Aeromicrobium</taxon>
    </lineage>
</organism>
<evidence type="ECO:0000313" key="7">
    <source>
        <dbReference type="Proteomes" id="UP000321571"/>
    </source>
</evidence>
<dbReference type="GO" id="GO:0000976">
    <property type="term" value="F:transcription cis-regulatory region binding"/>
    <property type="evidence" value="ECO:0007669"/>
    <property type="project" value="TreeGrafter"/>
</dbReference>
<dbReference type="InterPro" id="IPR050109">
    <property type="entry name" value="HTH-type_TetR-like_transc_reg"/>
</dbReference>